<reference evidence="6 7" key="1">
    <citation type="submission" date="2019-09" db="EMBL/GenBank/DDBJ databases">
        <title>Bird 10,000 Genomes (B10K) Project - Family phase.</title>
        <authorList>
            <person name="Zhang G."/>
        </authorList>
    </citation>
    <scope>NUCLEOTIDE SEQUENCE [LARGE SCALE GENOMIC DNA]</scope>
    <source>
        <strain evidence="6">B10K-LSUMZ-16893</strain>
    </source>
</reference>
<dbReference type="PRINTS" id="PR01367">
    <property type="entry name" value="BGCRYSTALLIN"/>
</dbReference>
<comment type="similarity">
    <text evidence="1">Belongs to the beta/gamma-crystallin family.</text>
</comment>
<accession>A0A7K7V5V3</accession>
<proteinExistence type="inferred from homology"/>
<dbReference type="GO" id="GO:0007601">
    <property type="term" value="P:visual perception"/>
    <property type="evidence" value="ECO:0007669"/>
    <property type="project" value="TreeGrafter"/>
</dbReference>
<evidence type="ECO:0000256" key="4">
    <source>
        <dbReference type="ARBA" id="ARBA00022737"/>
    </source>
</evidence>
<evidence type="ECO:0000259" key="5">
    <source>
        <dbReference type="PROSITE" id="PS50915"/>
    </source>
</evidence>
<feature type="non-terminal residue" evidence="6">
    <location>
        <position position="180"/>
    </location>
</feature>
<dbReference type="GO" id="GO:0002088">
    <property type="term" value="P:lens development in camera-type eye"/>
    <property type="evidence" value="ECO:0007669"/>
    <property type="project" value="TreeGrafter"/>
</dbReference>
<protein>
    <submittedName>
        <fullName evidence="6">CRGN protein</fullName>
    </submittedName>
</protein>
<comment type="subunit">
    <text evidence="2">Monomer.</text>
</comment>
<dbReference type="PROSITE" id="PS50915">
    <property type="entry name" value="CRYSTALLIN_BETA_GAMMA"/>
    <property type="match status" value="3"/>
</dbReference>
<keyword evidence="3" id="KW-0273">Eye lens protein</keyword>
<dbReference type="SMART" id="SM00247">
    <property type="entry name" value="XTALbg"/>
    <property type="match status" value="2"/>
</dbReference>
<evidence type="ECO:0000256" key="1">
    <source>
        <dbReference type="ARBA" id="ARBA00009646"/>
    </source>
</evidence>
<dbReference type="PANTHER" id="PTHR11818:SF22">
    <property type="entry name" value="GAMMA-CRYSTALLIN N"/>
    <property type="match status" value="1"/>
</dbReference>
<dbReference type="SUPFAM" id="SSF49695">
    <property type="entry name" value="gamma-Crystallin-like"/>
    <property type="match status" value="1"/>
</dbReference>
<dbReference type="PANTHER" id="PTHR11818">
    <property type="entry name" value="BETA/GAMMA CRYSTALLIN"/>
    <property type="match status" value="1"/>
</dbReference>
<dbReference type="AlphaFoldDB" id="A0A7K7V5V3"/>
<dbReference type="Pfam" id="PF00030">
    <property type="entry name" value="Crystall"/>
    <property type="match status" value="2"/>
</dbReference>
<sequence>VSPCPPQIAFYEGRAFTGRALELRGPCESLAARGLPARVGSVRVRSGAWLCFARGAFRGRQRVLERGDYPAWSGRGDQLGSCRPLAMRGEHYRIEIFEGNHFSGRSLELTEDCSFLQGQGWDKGYVNAIRVYGDGAWVLYEKPSYRGRMYVVERGQFGSCQEWQAQRPDVQSIRRVVNYF</sequence>
<feature type="domain" description="Beta/gamma crystallin 'Greek key'" evidence="5">
    <location>
        <begin position="135"/>
        <end position="177"/>
    </location>
</feature>
<evidence type="ECO:0000256" key="2">
    <source>
        <dbReference type="ARBA" id="ARBA00011245"/>
    </source>
</evidence>
<keyword evidence="4" id="KW-0677">Repeat</keyword>
<evidence type="ECO:0000256" key="3">
    <source>
        <dbReference type="ARBA" id="ARBA00022613"/>
    </source>
</evidence>
<organism evidence="6 7">
    <name type="scientific">Eudromia elegans</name>
    <name type="common">Elegant crested-tinamou</name>
    <dbReference type="NCBI Taxonomy" id="8805"/>
    <lineage>
        <taxon>Eukaryota</taxon>
        <taxon>Metazoa</taxon>
        <taxon>Chordata</taxon>
        <taxon>Craniata</taxon>
        <taxon>Vertebrata</taxon>
        <taxon>Euteleostomi</taxon>
        <taxon>Archelosauria</taxon>
        <taxon>Archosauria</taxon>
        <taxon>Dinosauria</taxon>
        <taxon>Saurischia</taxon>
        <taxon>Theropoda</taxon>
        <taxon>Coelurosauria</taxon>
        <taxon>Aves</taxon>
        <taxon>Palaeognathae</taxon>
        <taxon>Tinamiformes</taxon>
        <taxon>Tinamidae</taxon>
        <taxon>Eudromia</taxon>
    </lineage>
</organism>
<dbReference type="Proteomes" id="UP000533954">
    <property type="component" value="Unassembled WGS sequence"/>
</dbReference>
<dbReference type="Gene3D" id="2.60.20.10">
    <property type="entry name" value="Crystallins"/>
    <property type="match status" value="2"/>
</dbReference>
<feature type="domain" description="Beta/gamma crystallin 'Greek key'" evidence="5">
    <location>
        <begin position="47"/>
        <end position="86"/>
    </location>
</feature>
<dbReference type="InterPro" id="IPR050252">
    <property type="entry name" value="Beta/Gamma-Crystallin"/>
</dbReference>
<dbReference type="InterPro" id="IPR011024">
    <property type="entry name" value="G_crystallin-like"/>
</dbReference>
<feature type="domain" description="Beta/gamma crystallin 'Greek key'" evidence="5">
    <location>
        <begin position="6"/>
        <end position="46"/>
    </location>
</feature>
<gene>
    <name evidence="6" type="primary">Crygn</name>
    <name evidence="6" type="ORF">EUDELE_R03310</name>
</gene>
<evidence type="ECO:0000313" key="6">
    <source>
        <dbReference type="EMBL" id="NXA35842.1"/>
    </source>
</evidence>
<dbReference type="GO" id="GO:0005212">
    <property type="term" value="F:structural constituent of eye lens"/>
    <property type="evidence" value="ECO:0007669"/>
    <property type="project" value="UniProtKB-KW"/>
</dbReference>
<dbReference type="OrthoDB" id="5976022at2759"/>
<dbReference type="FunFam" id="2.60.20.10:FF:000003">
    <property type="entry name" value="Crystallin gamma S"/>
    <property type="match status" value="1"/>
</dbReference>
<evidence type="ECO:0000313" key="7">
    <source>
        <dbReference type="Proteomes" id="UP000533954"/>
    </source>
</evidence>
<comment type="caution">
    <text evidence="6">The sequence shown here is derived from an EMBL/GenBank/DDBJ whole genome shotgun (WGS) entry which is preliminary data.</text>
</comment>
<dbReference type="InterPro" id="IPR001064">
    <property type="entry name" value="Beta/gamma_crystallin"/>
</dbReference>
<keyword evidence="7" id="KW-1185">Reference proteome</keyword>
<feature type="non-terminal residue" evidence="6">
    <location>
        <position position="1"/>
    </location>
</feature>
<dbReference type="EMBL" id="VZSX01000041">
    <property type="protein sequence ID" value="NXA35842.1"/>
    <property type="molecule type" value="Genomic_DNA"/>
</dbReference>
<name>A0A7K7V5V3_EUDEL</name>